<dbReference type="EMBL" id="BARW01020106">
    <property type="protein sequence ID" value="GAI88650.1"/>
    <property type="molecule type" value="Genomic_DNA"/>
</dbReference>
<dbReference type="AlphaFoldDB" id="X1TM61"/>
<gene>
    <name evidence="1" type="ORF">S12H4_34033</name>
</gene>
<name>X1TM61_9ZZZZ</name>
<sequence>DGLDSCYLCGKRTEFIGSCVAEKNEDSVDWLMGKLPKGRTRIFCFGLCGECFNLPNKEELIGRKLESDTSMQTGYSVKIEK</sequence>
<accession>X1TM61</accession>
<protein>
    <submittedName>
        <fullName evidence="1">Uncharacterized protein</fullName>
    </submittedName>
</protein>
<feature type="non-terminal residue" evidence="1">
    <location>
        <position position="1"/>
    </location>
</feature>
<reference evidence="1" key="1">
    <citation type="journal article" date="2014" name="Front. Microbiol.">
        <title>High frequency of phylogenetically diverse reductive dehalogenase-homologous genes in deep subseafloor sedimentary metagenomes.</title>
        <authorList>
            <person name="Kawai M."/>
            <person name="Futagami T."/>
            <person name="Toyoda A."/>
            <person name="Takaki Y."/>
            <person name="Nishi S."/>
            <person name="Hori S."/>
            <person name="Arai W."/>
            <person name="Tsubouchi T."/>
            <person name="Morono Y."/>
            <person name="Uchiyama I."/>
            <person name="Ito T."/>
            <person name="Fujiyama A."/>
            <person name="Inagaki F."/>
            <person name="Takami H."/>
        </authorList>
    </citation>
    <scope>NUCLEOTIDE SEQUENCE</scope>
    <source>
        <strain evidence="1">Expedition CK06-06</strain>
    </source>
</reference>
<proteinExistence type="predicted"/>
<evidence type="ECO:0000313" key="1">
    <source>
        <dbReference type="EMBL" id="GAI88650.1"/>
    </source>
</evidence>
<comment type="caution">
    <text evidence="1">The sequence shown here is derived from an EMBL/GenBank/DDBJ whole genome shotgun (WGS) entry which is preliminary data.</text>
</comment>
<organism evidence="1">
    <name type="scientific">marine sediment metagenome</name>
    <dbReference type="NCBI Taxonomy" id="412755"/>
    <lineage>
        <taxon>unclassified sequences</taxon>
        <taxon>metagenomes</taxon>
        <taxon>ecological metagenomes</taxon>
    </lineage>
</organism>